<organism evidence="2 3">
    <name type="scientific">Fermentimonas caenicola</name>
    <dbReference type="NCBI Taxonomy" id="1562970"/>
    <lineage>
        <taxon>Bacteria</taxon>
        <taxon>Pseudomonadati</taxon>
        <taxon>Bacteroidota</taxon>
        <taxon>Bacteroidia</taxon>
        <taxon>Bacteroidales</taxon>
        <taxon>Dysgonomonadaceae</taxon>
        <taxon>Fermentimonas</taxon>
    </lineage>
</organism>
<reference evidence="2 3" key="1">
    <citation type="submission" date="2014-08" db="EMBL/GenBank/DDBJ databases">
        <authorList>
            <person name="Wibberg D."/>
        </authorList>
    </citation>
    <scope>NUCLEOTIDE SEQUENCE [LARGE SCALE GENOMIC DNA]</scope>
    <source>
        <strain evidence="3">ING2-E5B</strain>
    </source>
</reference>
<keyword evidence="3" id="KW-1185">Reference proteome</keyword>
<gene>
    <name evidence="2" type="ORF">ING2E5B_2292</name>
</gene>
<evidence type="ECO:0000313" key="3">
    <source>
        <dbReference type="Proteomes" id="UP000032417"/>
    </source>
</evidence>
<dbReference type="EMBL" id="LN515532">
    <property type="protein sequence ID" value="CEA17019.1"/>
    <property type="molecule type" value="Genomic_DNA"/>
</dbReference>
<accession>A0A098C292</accession>
<name>A0A098C292_9BACT</name>
<evidence type="ECO:0000313" key="2">
    <source>
        <dbReference type="EMBL" id="CEA17019.1"/>
    </source>
</evidence>
<dbReference type="OrthoDB" id="679779at2"/>
<feature type="transmembrane region" description="Helical" evidence="1">
    <location>
        <begin position="7"/>
        <end position="26"/>
    </location>
</feature>
<keyword evidence="1" id="KW-1133">Transmembrane helix</keyword>
<dbReference type="KEGG" id="pbt:ING2E5B_2292"/>
<dbReference type="AlphaFoldDB" id="A0A098C292"/>
<keyword evidence="1" id="KW-0472">Membrane</keyword>
<protein>
    <submittedName>
        <fullName evidence="2">Putative membrane protein</fullName>
    </submittedName>
</protein>
<evidence type="ECO:0000256" key="1">
    <source>
        <dbReference type="SAM" id="Phobius"/>
    </source>
</evidence>
<proteinExistence type="predicted"/>
<sequence length="59" mass="6274">MGNRASGSAGDAVYGLGVIGATIYYISTATGFWMGVLGFLKALVWPAFFVYEALKYLGM</sequence>
<dbReference type="Proteomes" id="UP000032417">
    <property type="component" value="Chromosome 1"/>
</dbReference>
<dbReference type="HOGENOM" id="CLU_197245_0_0_10"/>
<keyword evidence="1" id="KW-0812">Transmembrane</keyword>